<evidence type="ECO:0000313" key="3">
    <source>
        <dbReference type="Proteomes" id="UP000652761"/>
    </source>
</evidence>
<evidence type="ECO:0000313" key="2">
    <source>
        <dbReference type="EMBL" id="MQL86374.1"/>
    </source>
</evidence>
<accession>A0A843UXM8</accession>
<dbReference type="AlphaFoldDB" id="A0A843UXM8"/>
<evidence type="ECO:0000256" key="1">
    <source>
        <dbReference type="SAM" id="MobiDB-lite"/>
    </source>
</evidence>
<organism evidence="2 3">
    <name type="scientific">Colocasia esculenta</name>
    <name type="common">Wild taro</name>
    <name type="synonym">Arum esculentum</name>
    <dbReference type="NCBI Taxonomy" id="4460"/>
    <lineage>
        <taxon>Eukaryota</taxon>
        <taxon>Viridiplantae</taxon>
        <taxon>Streptophyta</taxon>
        <taxon>Embryophyta</taxon>
        <taxon>Tracheophyta</taxon>
        <taxon>Spermatophyta</taxon>
        <taxon>Magnoliopsida</taxon>
        <taxon>Liliopsida</taxon>
        <taxon>Araceae</taxon>
        <taxon>Aroideae</taxon>
        <taxon>Colocasieae</taxon>
        <taxon>Colocasia</taxon>
    </lineage>
</organism>
<sequence length="218" mass="23383">MNRRGLAHADSARSGRTRSAGRLGARTSGSRLPRPGDIAPAEARCDRDGGEARTIGGDIAPVAVSRGGKRSGLHGRTPGGASPRDNAQPTRVGHDQRSALSWGFPFVCFLLWFLGGAGDEFGGDGPRVGRPLRLCVPRRRRRLFWQRRGLPWSGTRKTGSLAGLHAPGRGAPGDLGRQRECAWAMGPFVPNAHMSVRVRWDLPPLNKAVGRSGRSQGF</sequence>
<reference evidence="2" key="1">
    <citation type="submission" date="2017-07" db="EMBL/GenBank/DDBJ databases">
        <title>Taro Niue Genome Assembly and Annotation.</title>
        <authorList>
            <person name="Atibalentja N."/>
            <person name="Keating K."/>
            <person name="Fields C.J."/>
        </authorList>
    </citation>
    <scope>NUCLEOTIDE SEQUENCE</scope>
    <source>
        <strain evidence="2">Niue_2</strain>
        <tissue evidence="2">Leaf</tissue>
    </source>
</reference>
<gene>
    <name evidence="2" type="ORF">Taro_018917</name>
</gene>
<comment type="caution">
    <text evidence="2">The sequence shown here is derived from an EMBL/GenBank/DDBJ whole genome shotgun (WGS) entry which is preliminary data.</text>
</comment>
<name>A0A843UXM8_COLES</name>
<feature type="region of interest" description="Disordered" evidence="1">
    <location>
        <begin position="1"/>
        <end position="94"/>
    </location>
</feature>
<proteinExistence type="predicted"/>
<dbReference type="EMBL" id="NMUH01000896">
    <property type="protein sequence ID" value="MQL86374.1"/>
    <property type="molecule type" value="Genomic_DNA"/>
</dbReference>
<keyword evidence="3" id="KW-1185">Reference proteome</keyword>
<dbReference type="Proteomes" id="UP000652761">
    <property type="component" value="Unassembled WGS sequence"/>
</dbReference>
<feature type="compositionally biased region" description="Low complexity" evidence="1">
    <location>
        <begin position="12"/>
        <end position="27"/>
    </location>
</feature>
<protein>
    <submittedName>
        <fullName evidence="2">Uncharacterized protein</fullName>
    </submittedName>
</protein>